<dbReference type="STRING" id="280093.SAMN05443373_101546"/>
<reference evidence="11" key="2">
    <citation type="submission" date="2016-11" db="EMBL/GenBank/DDBJ databases">
        <authorList>
            <person name="Jaros S."/>
            <person name="Januszkiewicz K."/>
            <person name="Wedrychowicz H."/>
        </authorList>
    </citation>
    <scope>NUCLEOTIDE SEQUENCE [LARGE SCALE GENOMIC DNA]</scope>
    <source>
        <strain evidence="11">DSM 19729</strain>
    </source>
</reference>
<evidence type="ECO:0000256" key="4">
    <source>
        <dbReference type="ARBA" id="ARBA00022692"/>
    </source>
</evidence>
<dbReference type="InterPro" id="IPR036942">
    <property type="entry name" value="Beta-barrel_TonB_sf"/>
</dbReference>
<dbReference type="NCBIfam" id="TIGR04057">
    <property type="entry name" value="SusC_RagA_signa"/>
    <property type="match status" value="1"/>
</dbReference>
<evidence type="ECO:0000256" key="1">
    <source>
        <dbReference type="ARBA" id="ARBA00004571"/>
    </source>
</evidence>
<dbReference type="InterPro" id="IPR039426">
    <property type="entry name" value="TonB-dep_rcpt-like"/>
</dbReference>
<keyword evidence="4 7" id="KW-0812">Transmembrane</keyword>
<dbReference type="SUPFAM" id="SSF56935">
    <property type="entry name" value="Porins"/>
    <property type="match status" value="1"/>
</dbReference>
<keyword evidence="6 7" id="KW-0998">Cell outer membrane</keyword>
<dbReference type="Gene3D" id="2.40.170.20">
    <property type="entry name" value="TonB-dependent receptor, beta-barrel domain"/>
    <property type="match status" value="1"/>
</dbReference>
<keyword evidence="8" id="KW-0732">Signal</keyword>
<dbReference type="Proteomes" id="UP000237771">
    <property type="component" value="Unassembled WGS sequence"/>
</dbReference>
<evidence type="ECO:0000256" key="2">
    <source>
        <dbReference type="ARBA" id="ARBA00022448"/>
    </source>
</evidence>
<feature type="domain" description="TonB-dependent receptor plug" evidence="9">
    <location>
        <begin position="201"/>
        <end position="303"/>
    </location>
</feature>
<evidence type="ECO:0000259" key="9">
    <source>
        <dbReference type="Pfam" id="PF07715"/>
    </source>
</evidence>
<dbReference type="Gene3D" id="2.170.130.10">
    <property type="entry name" value="TonB-dependent receptor, plug domain"/>
    <property type="match status" value="1"/>
</dbReference>
<organism evidence="11 12">
    <name type="scientific">Flavobacterium granuli</name>
    <dbReference type="NCBI Taxonomy" id="280093"/>
    <lineage>
        <taxon>Bacteria</taxon>
        <taxon>Pseudomonadati</taxon>
        <taxon>Bacteroidota</taxon>
        <taxon>Flavobacteriia</taxon>
        <taxon>Flavobacteriales</taxon>
        <taxon>Flavobacteriaceae</taxon>
        <taxon>Flavobacterium</taxon>
    </lineage>
</organism>
<keyword evidence="2 7" id="KW-0813">Transport</keyword>
<gene>
    <name evidence="10" type="ORF">BC624_101546</name>
    <name evidence="11" type="ORF">SAMN05443373_101546</name>
</gene>
<evidence type="ECO:0000313" key="13">
    <source>
        <dbReference type="Proteomes" id="UP000237771"/>
    </source>
</evidence>
<dbReference type="AlphaFoldDB" id="A0A1M5J611"/>
<dbReference type="InterPro" id="IPR037066">
    <property type="entry name" value="Plug_dom_sf"/>
</dbReference>
<reference evidence="12" key="1">
    <citation type="submission" date="2016-11" db="EMBL/GenBank/DDBJ databases">
        <authorList>
            <person name="Varghese N."/>
            <person name="Submissions S."/>
        </authorList>
    </citation>
    <scope>NUCLEOTIDE SEQUENCE [LARGE SCALE GENOMIC DNA]</scope>
    <source>
        <strain evidence="12">DSM 19729</strain>
    </source>
</reference>
<feature type="signal peptide" evidence="8">
    <location>
        <begin position="1"/>
        <end position="21"/>
    </location>
</feature>
<keyword evidence="5 7" id="KW-0472">Membrane</keyword>
<keyword evidence="3 7" id="KW-1134">Transmembrane beta strand</keyword>
<dbReference type="InterPro" id="IPR023997">
    <property type="entry name" value="TonB-dep_OMP_SusC/RagA_CS"/>
</dbReference>
<dbReference type="Gene3D" id="2.60.40.1120">
    <property type="entry name" value="Carboxypeptidase-like, regulatory domain"/>
    <property type="match status" value="1"/>
</dbReference>
<dbReference type="InterPro" id="IPR012910">
    <property type="entry name" value="Plug_dom"/>
</dbReference>
<protein>
    <submittedName>
        <fullName evidence="10">TonB-linked SusC/RagA family outer membrane protein</fullName>
    </submittedName>
    <submittedName>
        <fullName evidence="11">TonB-linked outer membrane protein, SusC/RagA family</fullName>
    </submittedName>
</protein>
<dbReference type="GO" id="GO:0009279">
    <property type="term" value="C:cell outer membrane"/>
    <property type="evidence" value="ECO:0007669"/>
    <property type="project" value="UniProtKB-SubCell"/>
</dbReference>
<evidence type="ECO:0000313" key="12">
    <source>
        <dbReference type="Proteomes" id="UP000184384"/>
    </source>
</evidence>
<keyword evidence="13" id="KW-1185">Reference proteome</keyword>
<name>A0A1M5J611_9FLAO</name>
<dbReference type="SUPFAM" id="SSF49464">
    <property type="entry name" value="Carboxypeptidase regulatory domain-like"/>
    <property type="match status" value="1"/>
</dbReference>
<dbReference type="Pfam" id="PF13715">
    <property type="entry name" value="CarbopepD_reg_2"/>
    <property type="match status" value="1"/>
</dbReference>
<dbReference type="InterPro" id="IPR023996">
    <property type="entry name" value="TonB-dep_OMP_SusC/RagA"/>
</dbReference>
<evidence type="ECO:0000313" key="10">
    <source>
        <dbReference type="EMBL" id="PRZ28253.1"/>
    </source>
</evidence>
<accession>A0A1M5J611</accession>
<evidence type="ECO:0000256" key="5">
    <source>
        <dbReference type="ARBA" id="ARBA00023136"/>
    </source>
</evidence>
<dbReference type="EMBL" id="FQWO01000001">
    <property type="protein sequence ID" value="SHG36038.1"/>
    <property type="molecule type" value="Genomic_DNA"/>
</dbReference>
<proteinExistence type="inferred from homology"/>
<comment type="subcellular location">
    <subcellularLocation>
        <location evidence="1 7">Cell outer membrane</location>
        <topology evidence="1 7">Multi-pass membrane protein</topology>
    </subcellularLocation>
</comment>
<dbReference type="Pfam" id="PF07715">
    <property type="entry name" value="Plug"/>
    <property type="match status" value="1"/>
</dbReference>
<dbReference type="Proteomes" id="UP000184384">
    <property type="component" value="Unassembled WGS sequence"/>
</dbReference>
<dbReference type="PROSITE" id="PS52016">
    <property type="entry name" value="TONB_DEPENDENT_REC_3"/>
    <property type="match status" value="1"/>
</dbReference>
<dbReference type="RefSeq" id="WP_170066879.1">
    <property type="nucleotide sequence ID" value="NZ_FQWO01000001.1"/>
</dbReference>
<dbReference type="InterPro" id="IPR008969">
    <property type="entry name" value="CarboxyPept-like_regulatory"/>
</dbReference>
<evidence type="ECO:0000256" key="7">
    <source>
        <dbReference type="PROSITE-ProRule" id="PRU01360"/>
    </source>
</evidence>
<evidence type="ECO:0000313" key="11">
    <source>
        <dbReference type="EMBL" id="SHG36038.1"/>
    </source>
</evidence>
<feature type="chain" id="PRO_5013359253" evidence="8">
    <location>
        <begin position="22"/>
        <end position="1101"/>
    </location>
</feature>
<sequence>MRLTSVLFISLAFQMSASVSSQNVTFKGSNLSARKVLSVLKAQTDYVFFYEREILNDFQPVNLNLQNASIETALKSAFANEAISWNIVDKTVFLATKKELPAVKLEVLQIIIKGTVTNEKGEPIPGANVLAKGSTVAVQTDADGNFSINVSNNVTKLVVSFVGMESQEVIIGKNPLIIVLKEEGQNLEDVVINVAYGKSSKKKLVSAIATIDTKEIANAPYTSVVNGLAGRAAGLFVQESGGEYGSLASISIRGGGEPAYYVDGMKASKGEFSRIAASDIENVSILKDAAATALYGFDAANGVVLVTTKRGDNQKIKFSYSGNYAFVTPSLEPKYLTAYEKAIYKNKVYFNDGLPAVYDAEMLNILKNNLDPIAHPNTNAYKELIKPSSAQLAHNLSMNGTVNNTRIFMSLDYFSQDGIFKTGSDLGFKRYAYRSNISHKFEDIGLLVEGNMTLQHSLKVTPPRGSSNILSHVRNWNPGDPFYNPEGNYYGQENPLSEADDRAGYQNDEVNFVKGGLSLGWDVKGVKGLKLSTRGNYVYDSSFYKYFSANQRNAAPSYTWANLLENSGKANINQSTARSLSYNLEAQIDYKNTFFDKHTVELTGVYVQNEANGDNFSASRRDFSSPAVDQLFAGSSVGKDNNGNGYESGSIGYIGRLKYDFNSKYVLEANFRYDGYDGFAPGAKFALFPSVSLGWNVDREEFIKPLMEVVGLSSLKFRASIGKIGSAFGRFSYLSVYNLQNNNYYIGGEYVTGFSEGGLTPSNDAATWTTTESKNVGVDFGFMNNKLTGSFDAFYYRTTGYLGSPASIYTTPLGQGLPQINTDSAFRRGGVELGLNYKTNIDDVKLNIGGNVSYYDQLWEKNANESLTDLKNPYKRSTHQVDYYTNGYISQGLYQSYDQMINSPRRLGATQMYLGDIVYQDFNGDGRLDGDDQVHIGKSSFPHITYGANLNAEYKGFSLAVLFQGTSNRQMYLGDIYRNGINQKNYVIQTDSWTPDNTDALFPRASSFDSVNGSNNIAGSDFWLKDAWYLRLKSLSLSYDLKNFFLKDYKGISNCALSFSGTNLFTISPLNKFYLDPETSSDNNYGYPIGKTFNIGLRTTF</sequence>
<evidence type="ECO:0000256" key="8">
    <source>
        <dbReference type="SAM" id="SignalP"/>
    </source>
</evidence>
<evidence type="ECO:0000256" key="6">
    <source>
        <dbReference type="ARBA" id="ARBA00023237"/>
    </source>
</evidence>
<reference evidence="10 13" key="3">
    <citation type="submission" date="2018-03" db="EMBL/GenBank/DDBJ databases">
        <title>Genomic Encyclopedia of Archaeal and Bacterial Type Strains, Phase II (KMG-II): from individual species to whole genera.</title>
        <authorList>
            <person name="Goeker M."/>
        </authorList>
    </citation>
    <scope>NUCLEOTIDE SEQUENCE [LARGE SCALE GENOMIC DNA]</scope>
    <source>
        <strain evidence="10 13">DSM 17797</strain>
    </source>
</reference>
<dbReference type="NCBIfam" id="TIGR04056">
    <property type="entry name" value="OMP_RagA_SusC"/>
    <property type="match status" value="1"/>
</dbReference>
<dbReference type="EMBL" id="PVUB01000001">
    <property type="protein sequence ID" value="PRZ28253.1"/>
    <property type="molecule type" value="Genomic_DNA"/>
</dbReference>
<evidence type="ECO:0000256" key="3">
    <source>
        <dbReference type="ARBA" id="ARBA00022452"/>
    </source>
</evidence>
<comment type="similarity">
    <text evidence="7">Belongs to the TonB-dependent receptor family.</text>
</comment>